<feature type="compositionally biased region" description="Polar residues" evidence="1">
    <location>
        <begin position="92"/>
        <end position="129"/>
    </location>
</feature>
<feature type="domain" description="DUF6589" evidence="2">
    <location>
        <begin position="546"/>
        <end position="660"/>
    </location>
</feature>
<organism evidence="3 4">
    <name type="scientific">Mycena rosella</name>
    <name type="common">Pink bonnet</name>
    <name type="synonym">Agaricus rosellus</name>
    <dbReference type="NCBI Taxonomy" id="1033263"/>
    <lineage>
        <taxon>Eukaryota</taxon>
        <taxon>Fungi</taxon>
        <taxon>Dikarya</taxon>
        <taxon>Basidiomycota</taxon>
        <taxon>Agaricomycotina</taxon>
        <taxon>Agaricomycetes</taxon>
        <taxon>Agaricomycetidae</taxon>
        <taxon>Agaricales</taxon>
        <taxon>Marasmiineae</taxon>
        <taxon>Mycenaceae</taxon>
        <taxon>Mycena</taxon>
    </lineage>
</organism>
<dbReference type="Proteomes" id="UP001221757">
    <property type="component" value="Unassembled WGS sequence"/>
</dbReference>
<keyword evidence="4" id="KW-1185">Reference proteome</keyword>
<dbReference type="InterPro" id="IPR046496">
    <property type="entry name" value="DUF6589"/>
</dbReference>
<evidence type="ECO:0000313" key="3">
    <source>
        <dbReference type="EMBL" id="KAJ7691191.1"/>
    </source>
</evidence>
<accession>A0AAD7DJR7</accession>
<comment type="caution">
    <text evidence="3">The sequence shown here is derived from an EMBL/GenBank/DDBJ whole genome shotgun (WGS) entry which is preliminary data.</text>
</comment>
<dbReference type="EMBL" id="JARKIE010000060">
    <property type="protein sequence ID" value="KAJ7691191.1"/>
    <property type="molecule type" value="Genomic_DNA"/>
</dbReference>
<feature type="region of interest" description="Disordered" evidence="1">
    <location>
        <begin position="92"/>
        <end position="134"/>
    </location>
</feature>
<protein>
    <recommendedName>
        <fullName evidence="2">DUF6589 domain-containing protein</fullName>
    </recommendedName>
</protein>
<evidence type="ECO:0000256" key="1">
    <source>
        <dbReference type="SAM" id="MobiDB-lite"/>
    </source>
</evidence>
<evidence type="ECO:0000313" key="4">
    <source>
        <dbReference type="Proteomes" id="UP001221757"/>
    </source>
</evidence>
<dbReference type="AlphaFoldDB" id="A0AAD7DJR7"/>
<evidence type="ECO:0000259" key="2">
    <source>
        <dbReference type="Pfam" id="PF20231"/>
    </source>
</evidence>
<feature type="region of interest" description="Disordered" evidence="1">
    <location>
        <begin position="816"/>
        <end position="840"/>
    </location>
</feature>
<gene>
    <name evidence="3" type="ORF">B0H17DRAFT_1133962</name>
</gene>
<reference evidence="3" key="1">
    <citation type="submission" date="2023-03" db="EMBL/GenBank/DDBJ databases">
        <title>Massive genome expansion in bonnet fungi (Mycena s.s.) driven by repeated elements and novel gene families across ecological guilds.</title>
        <authorList>
            <consortium name="Lawrence Berkeley National Laboratory"/>
            <person name="Harder C.B."/>
            <person name="Miyauchi S."/>
            <person name="Viragh M."/>
            <person name="Kuo A."/>
            <person name="Thoen E."/>
            <person name="Andreopoulos B."/>
            <person name="Lu D."/>
            <person name="Skrede I."/>
            <person name="Drula E."/>
            <person name="Henrissat B."/>
            <person name="Morin E."/>
            <person name="Kohler A."/>
            <person name="Barry K."/>
            <person name="LaButti K."/>
            <person name="Morin E."/>
            <person name="Salamov A."/>
            <person name="Lipzen A."/>
            <person name="Mereny Z."/>
            <person name="Hegedus B."/>
            <person name="Baldrian P."/>
            <person name="Stursova M."/>
            <person name="Weitz H."/>
            <person name="Taylor A."/>
            <person name="Grigoriev I.V."/>
            <person name="Nagy L.G."/>
            <person name="Martin F."/>
            <person name="Kauserud H."/>
        </authorList>
    </citation>
    <scope>NUCLEOTIDE SEQUENCE</scope>
    <source>
        <strain evidence="3">CBHHK067</strain>
    </source>
</reference>
<sequence>MYSPTKQFFSNTAPITPANVRMYRSGETGPITFLDIETPKSGVAPCSHGSIQLYLQLDLQLILQLGTAIYSLTAFVYLIYDRELPSSNTHINQVSANDENTPPTPSNPSQKRAKTSGTSSFPSQPQSVRQSHRFDDEKMKNVLDAIKSQGWTLGEFLYRLFRCKDEDQATRSNQHAQIVSKFFKVEGDYRPSDILTCWMTNPYGAIPANSPPSTDMYSTTTPYTAIRSVRPALTSFALQTVGEHLARGAEKVVQGSSGLHTSVKSRDAVKQLKWVRLGSDTISVVGDVIESHLAAAWYLMDPIAARNHRTRDGVKLPPRKSRPSRGVIILYQACCDVIIHALADLLFCRSSRANLLPVARGILYFGSSVPVEIMAYNCRIGTMPSYSTIYRSLEGLSTEEALVTLNHGRDPTKAGILLFDNVQNLARIRDLRIGRENHMNVGMSGLWVEASDSMDVAVFDLNDKRRFIANSQRADLTVATLLGFLKQEEADATGDLEWMEVLVRCTKPLNHYTAERQEADDSFRAQGWPARFPSAGRAAANRLYFRKLIIGGDGLSYAMVLQLQAYLQFHKDPFKSFEILEPQLQVWHTKWTDLIRIFQTHWGRVSGKSTNPASLGHSAGKIGRAAPSNMKKVEFYPGSQLVHLVLDARMLDCWRLLLGTGRRVAVSPIIGMPERKRGRIKPSCTPYCEEMDFVDAESANMVKEGLVLEQILAAFRYELLRTEYEHRDACTSLEPKVLPENAGRRDGVRITTTAGSSGNVAVEHNDGFAAMVIITIMVRNRNPVLPEPVRLIAVQHKCGEGGEQDASDQCEAFRRVKSEGISTDSAPEQEKRQKKPWRGH</sequence>
<dbReference type="Pfam" id="PF20231">
    <property type="entry name" value="DUF6589"/>
    <property type="match status" value="1"/>
</dbReference>
<proteinExistence type="predicted"/>
<name>A0AAD7DJR7_MYCRO</name>